<dbReference type="SUPFAM" id="SSF52788">
    <property type="entry name" value="Phosphotyrosine protein phosphatases I"/>
    <property type="match status" value="1"/>
</dbReference>
<dbReference type="Pfam" id="PF01451">
    <property type="entry name" value="LMWPc"/>
    <property type="match status" value="1"/>
</dbReference>
<dbReference type="Gene3D" id="3.40.50.2300">
    <property type="match status" value="1"/>
</dbReference>
<dbReference type="EMBL" id="KP211915">
    <property type="protein sequence ID" value="AKQ06047.1"/>
    <property type="molecule type" value="Genomic_DNA"/>
</dbReference>
<reference evidence="3" key="2">
    <citation type="journal article" date="2015" name="ISME J.">
        <title>A new class of marine Euryarchaeota group II from the Mediterranean deep chlorophyll maximum.</title>
        <authorList>
            <person name="Martin-Cuadrado A.B."/>
            <person name="Garcia-Heredia I."/>
            <person name="Molto A.G."/>
            <person name="Lopez-Ubeda R."/>
            <person name="Kimes N."/>
            <person name="Lopez-Garcia P."/>
            <person name="Moreira D."/>
            <person name="Rodriguez-Valera F."/>
        </authorList>
    </citation>
    <scope>NUCLEOTIDE SEQUENCE</scope>
</reference>
<proteinExistence type="predicted"/>
<sequence length="125" mass="13804">MNLLFVCVGNTCRSQMAEALAKNMGFKAQSAGTNPGEKIAENAVKVINELGIEMKNQFPKSIDTIETKGYDEIISMGCGVECPNLPISYDWGLDDPVGHDINFYRNTREKIQSLLEKLSQTQTDA</sequence>
<reference evidence="3" key="1">
    <citation type="submission" date="2014-11" db="EMBL/GenBank/DDBJ databases">
        <authorList>
            <person name="Tripathy S."/>
        </authorList>
    </citation>
    <scope>NUCLEOTIDE SEQUENCE</scope>
</reference>
<accession>A0A0R7K424</accession>
<evidence type="ECO:0000259" key="2">
    <source>
        <dbReference type="SMART" id="SM00226"/>
    </source>
</evidence>
<dbReference type="PANTHER" id="PTHR43428">
    <property type="entry name" value="ARSENATE REDUCTASE"/>
    <property type="match status" value="1"/>
</dbReference>
<dbReference type="GO" id="GO:0046685">
    <property type="term" value="P:response to arsenic-containing substance"/>
    <property type="evidence" value="ECO:0007669"/>
    <property type="project" value="UniProtKB-KW"/>
</dbReference>
<organism evidence="3">
    <name type="scientific">uncultured Poseidoniia archaeon</name>
    <dbReference type="NCBI Taxonomy" id="1697135"/>
    <lineage>
        <taxon>Archaea</taxon>
        <taxon>Methanobacteriati</taxon>
        <taxon>Thermoplasmatota</taxon>
        <taxon>Candidatus Poseidoniia</taxon>
        <taxon>environmental samples</taxon>
    </lineage>
</organism>
<name>A0A0R7K424_9ARCH</name>
<protein>
    <recommendedName>
        <fullName evidence="2">Phosphotyrosine protein phosphatase I domain-containing protein</fullName>
    </recommendedName>
</protein>
<evidence type="ECO:0000313" key="3">
    <source>
        <dbReference type="EMBL" id="AKQ06047.1"/>
    </source>
</evidence>
<dbReference type="SMART" id="SM00226">
    <property type="entry name" value="LMWPc"/>
    <property type="match status" value="1"/>
</dbReference>
<dbReference type="InterPro" id="IPR023485">
    <property type="entry name" value="Ptyr_pPase"/>
</dbReference>
<dbReference type="PANTHER" id="PTHR43428:SF1">
    <property type="entry name" value="ARSENATE REDUCTASE"/>
    <property type="match status" value="1"/>
</dbReference>
<dbReference type="InterPro" id="IPR036196">
    <property type="entry name" value="Ptyr_pPase_sf"/>
</dbReference>
<evidence type="ECO:0000256" key="1">
    <source>
        <dbReference type="ARBA" id="ARBA00022849"/>
    </source>
</evidence>
<dbReference type="AlphaFoldDB" id="A0A0R7K424"/>
<keyword evidence="1" id="KW-0059">Arsenical resistance</keyword>
<feature type="domain" description="Phosphotyrosine protein phosphatase I" evidence="2">
    <location>
        <begin position="1"/>
        <end position="121"/>
    </location>
</feature>